<dbReference type="EMBL" id="GL385402">
    <property type="protein sequence ID" value="EJT70174.1"/>
    <property type="molecule type" value="Genomic_DNA"/>
</dbReference>
<evidence type="ECO:0000256" key="1">
    <source>
        <dbReference type="ARBA" id="ARBA00022801"/>
    </source>
</evidence>
<protein>
    <recommendedName>
        <fullName evidence="3">Alpha/beta hydrolase fold-3 domain-containing protein</fullName>
    </recommendedName>
</protein>
<dbReference type="Gene3D" id="3.40.50.1820">
    <property type="entry name" value="alpha/beta hydrolase"/>
    <property type="match status" value="1"/>
</dbReference>
<gene>
    <name evidence="5" type="primary">20352805</name>
    <name evidence="4" type="ORF">GGTG_12347</name>
</gene>
<name>J3PFS2_GAET3</name>
<dbReference type="AlphaFoldDB" id="J3PFS2"/>
<dbReference type="InterPro" id="IPR013094">
    <property type="entry name" value="AB_hydrolase_3"/>
</dbReference>
<reference evidence="4" key="2">
    <citation type="submission" date="2010-07" db="EMBL/GenBank/DDBJ databases">
        <authorList>
            <consortium name="The Broad Institute Genome Sequencing Platform"/>
            <consortium name="Broad Institute Genome Sequencing Center for Infectious Disease"/>
            <person name="Ma L.-J."/>
            <person name="Dead R."/>
            <person name="Young S."/>
            <person name="Zeng Q."/>
            <person name="Koehrsen M."/>
            <person name="Alvarado L."/>
            <person name="Berlin A."/>
            <person name="Chapman S.B."/>
            <person name="Chen Z."/>
            <person name="Freedman E."/>
            <person name="Gellesch M."/>
            <person name="Goldberg J."/>
            <person name="Griggs A."/>
            <person name="Gujja S."/>
            <person name="Heilman E.R."/>
            <person name="Heiman D."/>
            <person name="Hepburn T."/>
            <person name="Howarth C."/>
            <person name="Jen D."/>
            <person name="Larson L."/>
            <person name="Mehta T."/>
            <person name="Neiman D."/>
            <person name="Pearson M."/>
            <person name="Roberts A."/>
            <person name="Saif S."/>
            <person name="Shea T."/>
            <person name="Shenoy N."/>
            <person name="Sisk P."/>
            <person name="Stolte C."/>
            <person name="Sykes S."/>
            <person name="Walk T."/>
            <person name="White J."/>
            <person name="Yandava C."/>
            <person name="Haas B."/>
            <person name="Nusbaum C."/>
            <person name="Birren B."/>
        </authorList>
    </citation>
    <scope>NUCLEOTIDE SEQUENCE</scope>
    <source>
        <strain evidence="4">R3-111a-1</strain>
    </source>
</reference>
<evidence type="ECO:0000313" key="6">
    <source>
        <dbReference type="Proteomes" id="UP000006039"/>
    </source>
</evidence>
<reference evidence="5" key="5">
    <citation type="submission" date="2018-04" db="UniProtKB">
        <authorList>
            <consortium name="EnsemblFungi"/>
        </authorList>
    </citation>
    <scope>IDENTIFICATION</scope>
    <source>
        <strain evidence="5">R3-111a-1</strain>
    </source>
</reference>
<dbReference type="EnsemblFungi" id="EJT70174">
    <property type="protein sequence ID" value="EJT70174"/>
    <property type="gene ID" value="GGTG_12347"/>
</dbReference>
<dbReference type="OrthoDB" id="408631at2759"/>
<feature type="region of interest" description="Disordered" evidence="2">
    <location>
        <begin position="1"/>
        <end position="36"/>
    </location>
</feature>
<dbReference type="InterPro" id="IPR029058">
    <property type="entry name" value="AB_hydrolase_fold"/>
</dbReference>
<dbReference type="GeneID" id="20352805"/>
<dbReference type="RefSeq" id="XP_009228508.1">
    <property type="nucleotide sequence ID" value="XM_009230244.1"/>
</dbReference>
<dbReference type="InterPro" id="IPR050300">
    <property type="entry name" value="GDXG_lipolytic_enzyme"/>
</dbReference>
<sequence>MSATQAAITDTTTATTTTAAGGAGHRKTAWQPLHPDVRPRLDPQYVKLHDEELQYFFPDHERQWDPAIRQGSPNTPLGLGPVAVGAVETFDLGLFQIRAFTPSTQGPSDSPRPGAGWPLFVWFHGGGFALGDLGSDLDIITRICQESQCVVASIGYRLAPEHKYPASIEDSVAALRWLLSPEDGVAKLGLDRTRFALGGASAGALLAVSAALHCAQDADPDVRPSLQVLIVPVVDNTAQPNGERWSVNGPTAPGLTPTRMLWYRNMWLNSPADALNWDASVDRAPPELIARLPPSFVAIADQDLLAPEGEQFADLMAAAGVPVEKKIYKGCTHALLAYSGKMDKSKELLYDCVHRIRDALHP</sequence>
<dbReference type="STRING" id="644352.J3PFS2"/>
<dbReference type="VEuPathDB" id="FungiDB:GGTG_12347"/>
<keyword evidence="1" id="KW-0378">Hydrolase</keyword>
<dbReference type="SUPFAM" id="SSF53474">
    <property type="entry name" value="alpha/beta-Hydrolases"/>
    <property type="match status" value="1"/>
</dbReference>
<evidence type="ECO:0000259" key="3">
    <source>
        <dbReference type="Pfam" id="PF07859"/>
    </source>
</evidence>
<feature type="domain" description="Alpha/beta hydrolase fold-3" evidence="3">
    <location>
        <begin position="120"/>
        <end position="335"/>
    </location>
</feature>
<dbReference type="Proteomes" id="UP000006039">
    <property type="component" value="Unassembled WGS sequence"/>
</dbReference>
<proteinExistence type="predicted"/>
<evidence type="ECO:0000313" key="4">
    <source>
        <dbReference type="EMBL" id="EJT70174.1"/>
    </source>
</evidence>
<dbReference type="PANTHER" id="PTHR48081:SF8">
    <property type="entry name" value="ALPHA_BETA HYDROLASE FOLD-3 DOMAIN-CONTAINING PROTEIN-RELATED"/>
    <property type="match status" value="1"/>
</dbReference>
<evidence type="ECO:0000256" key="2">
    <source>
        <dbReference type="SAM" id="MobiDB-lite"/>
    </source>
</evidence>
<dbReference type="eggNOG" id="KOG1515">
    <property type="taxonomic scope" value="Eukaryota"/>
</dbReference>
<dbReference type="HOGENOM" id="CLU_012494_6_2_1"/>
<reference evidence="5" key="4">
    <citation type="journal article" date="2015" name="G3 (Bethesda)">
        <title>Genome sequences of three phytopathogenic species of the Magnaporthaceae family of fungi.</title>
        <authorList>
            <person name="Okagaki L.H."/>
            <person name="Nunes C.C."/>
            <person name="Sailsbery J."/>
            <person name="Clay B."/>
            <person name="Brown D."/>
            <person name="John T."/>
            <person name="Oh Y."/>
            <person name="Young N."/>
            <person name="Fitzgerald M."/>
            <person name="Haas B.J."/>
            <person name="Zeng Q."/>
            <person name="Young S."/>
            <person name="Adiconis X."/>
            <person name="Fan L."/>
            <person name="Levin J.Z."/>
            <person name="Mitchell T.K."/>
            <person name="Okubara P.A."/>
            <person name="Farman M.L."/>
            <person name="Kohn L.M."/>
            <person name="Birren B."/>
            <person name="Ma L.-J."/>
            <person name="Dean R.A."/>
        </authorList>
    </citation>
    <scope>NUCLEOTIDE SEQUENCE</scope>
    <source>
        <strain evidence="5">R3-111a-1</strain>
    </source>
</reference>
<reference evidence="6" key="1">
    <citation type="submission" date="2010-07" db="EMBL/GenBank/DDBJ databases">
        <title>The genome sequence of Gaeumannomyces graminis var. tritici strain R3-111a-1.</title>
        <authorList>
            <consortium name="The Broad Institute Genome Sequencing Platform"/>
            <person name="Ma L.-J."/>
            <person name="Dead R."/>
            <person name="Young S."/>
            <person name="Zeng Q."/>
            <person name="Koehrsen M."/>
            <person name="Alvarado L."/>
            <person name="Berlin A."/>
            <person name="Chapman S.B."/>
            <person name="Chen Z."/>
            <person name="Freedman E."/>
            <person name="Gellesch M."/>
            <person name="Goldberg J."/>
            <person name="Griggs A."/>
            <person name="Gujja S."/>
            <person name="Heilman E.R."/>
            <person name="Heiman D."/>
            <person name="Hepburn T."/>
            <person name="Howarth C."/>
            <person name="Jen D."/>
            <person name="Larson L."/>
            <person name="Mehta T."/>
            <person name="Neiman D."/>
            <person name="Pearson M."/>
            <person name="Roberts A."/>
            <person name="Saif S."/>
            <person name="Shea T."/>
            <person name="Shenoy N."/>
            <person name="Sisk P."/>
            <person name="Stolte C."/>
            <person name="Sykes S."/>
            <person name="Walk T."/>
            <person name="White J."/>
            <person name="Yandava C."/>
            <person name="Haas B."/>
            <person name="Nusbaum C."/>
            <person name="Birren B."/>
        </authorList>
    </citation>
    <scope>NUCLEOTIDE SEQUENCE [LARGE SCALE GENOMIC DNA]</scope>
    <source>
        <strain evidence="6">R3-111a-1</strain>
    </source>
</reference>
<dbReference type="Pfam" id="PF07859">
    <property type="entry name" value="Abhydrolase_3"/>
    <property type="match status" value="1"/>
</dbReference>
<dbReference type="GO" id="GO:0016787">
    <property type="term" value="F:hydrolase activity"/>
    <property type="evidence" value="ECO:0007669"/>
    <property type="project" value="UniProtKB-KW"/>
</dbReference>
<reference evidence="4" key="3">
    <citation type="submission" date="2010-09" db="EMBL/GenBank/DDBJ databases">
        <title>Annotation of Gaeumannomyces graminis var. tritici R3-111a-1.</title>
        <authorList>
            <consortium name="The Broad Institute Genome Sequencing Platform"/>
            <person name="Ma L.-J."/>
            <person name="Dead R."/>
            <person name="Young S.K."/>
            <person name="Zeng Q."/>
            <person name="Gargeya S."/>
            <person name="Fitzgerald M."/>
            <person name="Haas B."/>
            <person name="Abouelleil A."/>
            <person name="Alvarado L."/>
            <person name="Arachchi H.M."/>
            <person name="Berlin A."/>
            <person name="Brown A."/>
            <person name="Chapman S.B."/>
            <person name="Chen Z."/>
            <person name="Dunbar C."/>
            <person name="Freedman E."/>
            <person name="Gearin G."/>
            <person name="Gellesch M."/>
            <person name="Goldberg J."/>
            <person name="Griggs A."/>
            <person name="Gujja S."/>
            <person name="Heiman D."/>
            <person name="Howarth C."/>
            <person name="Larson L."/>
            <person name="Lui A."/>
            <person name="MacDonald P.J.P."/>
            <person name="Mehta T."/>
            <person name="Montmayeur A."/>
            <person name="Murphy C."/>
            <person name="Neiman D."/>
            <person name="Pearson M."/>
            <person name="Priest M."/>
            <person name="Roberts A."/>
            <person name="Saif S."/>
            <person name="Shea T."/>
            <person name="Shenoy N."/>
            <person name="Sisk P."/>
            <person name="Stolte C."/>
            <person name="Sykes S."/>
            <person name="Yandava C."/>
            <person name="Wortman J."/>
            <person name="Nusbaum C."/>
            <person name="Birren B."/>
        </authorList>
    </citation>
    <scope>NUCLEOTIDE SEQUENCE</scope>
    <source>
        <strain evidence="4">R3-111a-1</strain>
    </source>
</reference>
<organism evidence="4">
    <name type="scientific">Gaeumannomyces tritici (strain R3-111a-1)</name>
    <name type="common">Wheat and barley take-all root rot fungus</name>
    <name type="synonym">Gaeumannomyces graminis var. tritici</name>
    <dbReference type="NCBI Taxonomy" id="644352"/>
    <lineage>
        <taxon>Eukaryota</taxon>
        <taxon>Fungi</taxon>
        <taxon>Dikarya</taxon>
        <taxon>Ascomycota</taxon>
        <taxon>Pezizomycotina</taxon>
        <taxon>Sordariomycetes</taxon>
        <taxon>Sordariomycetidae</taxon>
        <taxon>Magnaporthales</taxon>
        <taxon>Magnaporthaceae</taxon>
        <taxon>Gaeumannomyces</taxon>
    </lineage>
</organism>
<feature type="compositionally biased region" description="Low complexity" evidence="2">
    <location>
        <begin position="1"/>
        <end position="20"/>
    </location>
</feature>
<keyword evidence="6" id="KW-1185">Reference proteome</keyword>
<evidence type="ECO:0000313" key="5">
    <source>
        <dbReference type="EnsemblFungi" id="EJT70174"/>
    </source>
</evidence>
<accession>J3PFS2</accession>
<dbReference type="PANTHER" id="PTHR48081">
    <property type="entry name" value="AB HYDROLASE SUPERFAMILY PROTEIN C4A8.06C"/>
    <property type="match status" value="1"/>
</dbReference>